<dbReference type="InterPro" id="IPR050126">
    <property type="entry name" value="Ap4A_hydrolase"/>
</dbReference>
<dbReference type="PANTHER" id="PTHR42850:SF2">
    <property type="entry name" value="BLL5683 PROTEIN"/>
    <property type="match status" value="1"/>
</dbReference>
<accession>A0ABT7VLE8</accession>
<dbReference type="Pfam" id="PF12850">
    <property type="entry name" value="Metallophos_2"/>
    <property type="match status" value="1"/>
</dbReference>
<reference evidence="2 3" key="3">
    <citation type="submission" date="2023-06" db="EMBL/GenBank/DDBJ databases">
        <authorList>
            <person name="Zeman M."/>
            <person name="Kubasova T."/>
            <person name="Jahodarova E."/>
            <person name="Nykrynova M."/>
            <person name="Rychlik I."/>
        </authorList>
    </citation>
    <scope>NUCLEOTIDE SEQUENCE [LARGE SCALE GENOMIC DNA]</scope>
    <source>
        <strain evidence="2 3">105_WCHN</strain>
    </source>
</reference>
<evidence type="ECO:0000313" key="3">
    <source>
        <dbReference type="Proteomes" id="UP001529423"/>
    </source>
</evidence>
<dbReference type="PIRSF" id="PIRSF000883">
    <property type="entry name" value="Pesterase_MJ0912"/>
    <property type="match status" value="1"/>
</dbReference>
<gene>
    <name evidence="2" type="ORF">QUW46_03115</name>
</gene>
<evidence type="ECO:0000313" key="2">
    <source>
        <dbReference type="EMBL" id="MDM8333569.1"/>
    </source>
</evidence>
<dbReference type="EMBL" id="JAUDEO010000012">
    <property type="protein sequence ID" value="MDM8333569.1"/>
    <property type="molecule type" value="Genomic_DNA"/>
</dbReference>
<reference evidence="3" key="1">
    <citation type="submission" date="2023-06" db="EMBL/GenBank/DDBJ databases">
        <title>Identification and characterization of horizontal gene transfer across gut microbiota members of farm animals based on homology search.</title>
        <authorList>
            <person name="Zeman M."/>
            <person name="Kubasova T."/>
            <person name="Jahodarova E."/>
            <person name="Nykrynova M."/>
            <person name="Rychlik I."/>
        </authorList>
    </citation>
    <scope>NUCLEOTIDE SEQUENCE [LARGE SCALE GENOMIC DNA]</scope>
    <source>
        <strain evidence="3">105_WCHN</strain>
    </source>
</reference>
<dbReference type="InterPro" id="IPR011152">
    <property type="entry name" value="Pesterase_MJ0912"/>
</dbReference>
<keyword evidence="3" id="KW-1185">Reference proteome</keyword>
<protein>
    <submittedName>
        <fullName evidence="2">Metallophosphoesterase family protein</fullName>
    </submittedName>
</protein>
<reference evidence="2 3" key="2">
    <citation type="submission" date="2023-06" db="EMBL/GenBank/DDBJ databases">
        <title>Identification and characterization of horizontal gene transfer across gut microbiota members of farm animals based on homology search.</title>
        <authorList>
            <person name="Schwarzerova J."/>
            <person name="Nykrynova M."/>
            <person name="Jureckova K."/>
            <person name="Cejkova D."/>
            <person name="Rychlik I."/>
        </authorList>
    </citation>
    <scope>NUCLEOTIDE SEQUENCE [LARGE SCALE GENOMIC DNA]</scope>
    <source>
        <strain evidence="2 3">105_WCHN</strain>
    </source>
</reference>
<comment type="caution">
    <text evidence="2">The sequence shown here is derived from an EMBL/GenBank/DDBJ whole genome shotgun (WGS) entry which is preliminary data.</text>
</comment>
<organism evidence="2 3">
    <name type="scientific">Limosilactobacillus panis</name>
    <dbReference type="NCBI Taxonomy" id="47493"/>
    <lineage>
        <taxon>Bacteria</taxon>
        <taxon>Bacillati</taxon>
        <taxon>Bacillota</taxon>
        <taxon>Bacilli</taxon>
        <taxon>Lactobacillales</taxon>
        <taxon>Lactobacillaceae</taxon>
        <taxon>Limosilactobacillus</taxon>
    </lineage>
</organism>
<dbReference type="PANTHER" id="PTHR42850">
    <property type="entry name" value="METALLOPHOSPHOESTERASE"/>
    <property type="match status" value="1"/>
</dbReference>
<proteinExistence type="predicted"/>
<name>A0ABT7VLE8_9LACO</name>
<dbReference type="Proteomes" id="UP001529423">
    <property type="component" value="Unassembled WGS sequence"/>
</dbReference>
<feature type="domain" description="Calcineurin-like phosphoesterase" evidence="1">
    <location>
        <begin position="13"/>
        <end position="220"/>
    </location>
</feature>
<evidence type="ECO:0000259" key="1">
    <source>
        <dbReference type="Pfam" id="PF12850"/>
    </source>
</evidence>
<sequence length="296" mass="33621">MIGKGGNNGLKTRIAVFSDVHGNLSAFEAMYQDSLKQGVDQYWFVGDLLMPGPSVQKVWCLFEKMNPAVVVRGNWDDLVVRGARGLMDVDKPSHVYFARLAQYVDRHAPAGMIDNLASWPLHVTKQVGALNFGISHNLPQLNMGQDLFPTKPTVNFDRLFQLPGSQPVDVAIYAHVHHQLLRYANDERIILNPGAVGEPFNHWSGLQRDLRAHYLVLEVDDTGLAETSFRHVNYDRTAEIDRAQSDAIPYAQLYQRMMKTGLAYTHDDELLTRFNRQYGYADEYQRFAAEKLRQAD</sequence>
<dbReference type="InterPro" id="IPR024654">
    <property type="entry name" value="Calcineurin-like_PHP_lpxH"/>
</dbReference>